<proteinExistence type="predicted"/>
<protein>
    <recommendedName>
        <fullName evidence="1">STAS domain-containing protein</fullName>
    </recommendedName>
</protein>
<sequence>MSEPDDELSANIPQPALHKLGGDITIFRATELKDDLMQALAVADRHLDLDLSDVQEIDTAGVQLLLSAQLEATAQEKPLRCHHPSPQLVAVLALLNLTGRLLTAPQTSEAGG</sequence>
<feature type="domain" description="STAS" evidence="1">
    <location>
        <begin position="19"/>
        <end position="99"/>
    </location>
</feature>
<dbReference type="PANTHER" id="PTHR35849">
    <property type="entry name" value="BLR2341 PROTEIN"/>
    <property type="match status" value="1"/>
</dbReference>
<evidence type="ECO:0000259" key="1">
    <source>
        <dbReference type="PROSITE" id="PS50801"/>
    </source>
</evidence>
<reference evidence="3" key="1">
    <citation type="journal article" date="2019" name="Int. J. Syst. Evol. Microbiol.">
        <title>The Global Catalogue of Microorganisms (GCM) 10K type strain sequencing project: providing services to taxonomists for standard genome sequencing and annotation.</title>
        <authorList>
            <consortium name="The Broad Institute Genomics Platform"/>
            <consortium name="The Broad Institute Genome Sequencing Center for Infectious Disease"/>
            <person name="Wu L."/>
            <person name="Ma J."/>
        </authorList>
    </citation>
    <scope>NUCLEOTIDE SEQUENCE [LARGE SCALE GENOMIC DNA]</scope>
    <source>
        <strain evidence="3">CGMCC 1.8860</strain>
    </source>
</reference>
<dbReference type="InterPro" id="IPR036513">
    <property type="entry name" value="STAS_dom_sf"/>
</dbReference>
<dbReference type="PANTHER" id="PTHR35849:SF2">
    <property type="entry name" value="BLR2341 PROTEIN"/>
    <property type="match status" value="1"/>
</dbReference>
<dbReference type="EMBL" id="BMLY01000005">
    <property type="protein sequence ID" value="GGP27172.1"/>
    <property type="molecule type" value="Genomic_DNA"/>
</dbReference>
<gene>
    <name evidence="2" type="ORF">GCM10010971_29910</name>
</gene>
<evidence type="ECO:0000313" key="3">
    <source>
        <dbReference type="Proteomes" id="UP000621859"/>
    </source>
</evidence>
<organism evidence="2 3">
    <name type="scientific">Silvimonas amylolytica</name>
    <dbReference type="NCBI Taxonomy" id="449663"/>
    <lineage>
        <taxon>Bacteria</taxon>
        <taxon>Pseudomonadati</taxon>
        <taxon>Pseudomonadota</taxon>
        <taxon>Betaproteobacteria</taxon>
        <taxon>Neisseriales</taxon>
        <taxon>Chitinibacteraceae</taxon>
        <taxon>Silvimonas</taxon>
    </lineage>
</organism>
<dbReference type="Pfam" id="PF13466">
    <property type="entry name" value="STAS_2"/>
    <property type="match status" value="1"/>
</dbReference>
<dbReference type="SUPFAM" id="SSF52091">
    <property type="entry name" value="SpoIIaa-like"/>
    <property type="match status" value="1"/>
</dbReference>
<dbReference type="Gene3D" id="3.30.750.24">
    <property type="entry name" value="STAS domain"/>
    <property type="match status" value="1"/>
</dbReference>
<evidence type="ECO:0000313" key="2">
    <source>
        <dbReference type="EMBL" id="GGP27172.1"/>
    </source>
</evidence>
<dbReference type="InterPro" id="IPR052746">
    <property type="entry name" value="MlaB_ABC_Transporter"/>
</dbReference>
<dbReference type="PROSITE" id="PS50801">
    <property type="entry name" value="STAS"/>
    <property type="match status" value="1"/>
</dbReference>
<dbReference type="InterPro" id="IPR058548">
    <property type="entry name" value="MlaB-like_STAS"/>
</dbReference>
<comment type="caution">
    <text evidence="2">The sequence shown here is derived from an EMBL/GenBank/DDBJ whole genome shotgun (WGS) entry which is preliminary data.</text>
</comment>
<accession>A0ABQ2PQA6</accession>
<dbReference type="CDD" id="cd07043">
    <property type="entry name" value="STAS_anti-anti-sigma_factors"/>
    <property type="match status" value="1"/>
</dbReference>
<dbReference type="RefSeq" id="WP_188695546.1">
    <property type="nucleotide sequence ID" value="NZ_BMLY01000005.1"/>
</dbReference>
<dbReference type="InterPro" id="IPR002645">
    <property type="entry name" value="STAS_dom"/>
</dbReference>
<name>A0ABQ2PQA6_9NEIS</name>
<dbReference type="Proteomes" id="UP000621859">
    <property type="component" value="Unassembled WGS sequence"/>
</dbReference>
<keyword evidence="3" id="KW-1185">Reference proteome</keyword>